<evidence type="ECO:0000256" key="1">
    <source>
        <dbReference type="ARBA" id="ARBA00022729"/>
    </source>
</evidence>
<dbReference type="CDD" id="cd12797">
    <property type="entry name" value="M23_peptidase"/>
    <property type="match status" value="2"/>
</dbReference>
<sequence>MSEMHAAHEQLTHGDDGHGRIPFCLVHGTVERRCPWRPDRHEPPIGDGTRPCPAFGMSVIRCRAREFRLVGGDAASLAVRTPMTKSTRRRPRLLLHRASLGPSRSRRARRWTGRMAPLPALAAIVVALPLTLLPQDRSASWEWPLSTQRVERAFAPPQSEYGPGHRGVDIPGRPGEDVRAVAAGTVTFAGQVGGIMTVTVDHGVERSTYQPVAASVAPGDAVRRGDRLGTLLPSHPSCTSTCLNLGRLRGSDYLDPADRLRAEGRFRLISPEGPPPEPPSWNGSGLVNLLGGPITSPFGMRVHPVTGERKLHDGVDLGAACGTPVPVLASGRVSRSEYRGAYGEHVEVVHADGRATSYSHLSRRQAKAGDQVAAGDVIGAVGSTGRSTGCHLHLMLLVDGAPVDPLSAQG</sequence>
<dbReference type="PANTHER" id="PTHR21666:SF289">
    <property type="entry name" value="L-ALA--D-GLU ENDOPEPTIDASE"/>
    <property type="match status" value="1"/>
</dbReference>
<evidence type="ECO:0000259" key="2">
    <source>
        <dbReference type="Pfam" id="PF01551"/>
    </source>
</evidence>
<evidence type="ECO:0000313" key="3">
    <source>
        <dbReference type="EMBL" id="RQN07818.1"/>
    </source>
</evidence>
<protein>
    <recommendedName>
        <fullName evidence="2">M23ase beta-sheet core domain-containing protein</fullName>
    </recommendedName>
</protein>
<dbReference type="GO" id="GO:0004222">
    <property type="term" value="F:metalloendopeptidase activity"/>
    <property type="evidence" value="ECO:0007669"/>
    <property type="project" value="TreeGrafter"/>
</dbReference>
<dbReference type="SUPFAM" id="SSF51261">
    <property type="entry name" value="Duplicated hybrid motif"/>
    <property type="match status" value="2"/>
</dbReference>
<organism evidence="3 4">
    <name type="scientific">Aeromicrobium camelliae</name>
    <dbReference type="NCBI Taxonomy" id="1538144"/>
    <lineage>
        <taxon>Bacteria</taxon>
        <taxon>Bacillati</taxon>
        <taxon>Actinomycetota</taxon>
        <taxon>Actinomycetes</taxon>
        <taxon>Propionibacteriales</taxon>
        <taxon>Nocardioidaceae</taxon>
        <taxon>Aeromicrobium</taxon>
    </lineage>
</organism>
<dbReference type="InterPro" id="IPR011055">
    <property type="entry name" value="Dup_hybrid_motif"/>
</dbReference>
<dbReference type="Pfam" id="PF01551">
    <property type="entry name" value="Peptidase_M23"/>
    <property type="match status" value="2"/>
</dbReference>
<feature type="domain" description="M23ase beta-sheet core" evidence="2">
    <location>
        <begin position="164"/>
        <end position="244"/>
    </location>
</feature>
<gene>
    <name evidence="3" type="ORF">EHW97_08650</name>
</gene>
<dbReference type="InterPro" id="IPR050570">
    <property type="entry name" value="Cell_wall_metabolism_enzyme"/>
</dbReference>
<comment type="caution">
    <text evidence="3">The sequence shown here is derived from an EMBL/GenBank/DDBJ whole genome shotgun (WGS) entry which is preliminary data.</text>
</comment>
<proteinExistence type="predicted"/>
<dbReference type="PANTHER" id="PTHR21666">
    <property type="entry name" value="PEPTIDASE-RELATED"/>
    <property type="match status" value="1"/>
</dbReference>
<reference evidence="3 4" key="1">
    <citation type="submission" date="2018-11" db="EMBL/GenBank/DDBJ databases">
        <authorList>
            <person name="Li F."/>
        </authorList>
    </citation>
    <scope>NUCLEOTIDE SEQUENCE [LARGE SCALE GENOMIC DNA]</scope>
    <source>
        <strain evidence="3 4">YS17T</strain>
    </source>
</reference>
<accession>A0A3N6X277</accession>
<dbReference type="Gene3D" id="2.70.70.10">
    <property type="entry name" value="Glucose Permease (Domain IIA)"/>
    <property type="match status" value="2"/>
</dbReference>
<name>A0A3N6X277_9ACTN</name>
<keyword evidence="1" id="KW-0732">Signal</keyword>
<dbReference type="AlphaFoldDB" id="A0A3N6X277"/>
<evidence type="ECO:0000313" key="4">
    <source>
        <dbReference type="Proteomes" id="UP000275225"/>
    </source>
</evidence>
<dbReference type="InterPro" id="IPR016047">
    <property type="entry name" value="M23ase_b-sheet_dom"/>
</dbReference>
<keyword evidence="4" id="KW-1185">Reference proteome</keyword>
<dbReference type="Proteomes" id="UP000275225">
    <property type="component" value="Unassembled WGS sequence"/>
</dbReference>
<feature type="domain" description="M23ase beta-sheet core" evidence="2">
    <location>
        <begin position="311"/>
        <end position="405"/>
    </location>
</feature>
<dbReference type="EMBL" id="RQJX01000010">
    <property type="protein sequence ID" value="RQN07818.1"/>
    <property type="molecule type" value="Genomic_DNA"/>
</dbReference>